<evidence type="ECO:0000313" key="2">
    <source>
        <dbReference type="Proteomes" id="UP000711996"/>
    </source>
</evidence>
<reference evidence="1" key="1">
    <citation type="submission" date="2019-06" db="EMBL/GenBank/DDBJ databases">
        <authorList>
            <person name="Gan P."/>
            <person name="Shirasu K."/>
        </authorList>
    </citation>
    <scope>NUCLEOTIDE SEQUENCE [LARGE SCALE GENOMIC DNA]</scope>
    <source>
        <strain evidence="1">CAD2</strain>
    </source>
</reference>
<comment type="caution">
    <text evidence="1">The sequence shown here is derived from an EMBL/GenBank/DDBJ whole genome shotgun (WGS) entry which is preliminary data.</text>
</comment>
<evidence type="ECO:0000313" key="1">
    <source>
        <dbReference type="EMBL" id="KAF4851376.1"/>
    </source>
</evidence>
<accession>A0A9P5BSM4</accession>
<proteinExistence type="predicted"/>
<gene>
    <name evidence="1" type="ORF">CGCSCA2_v011133</name>
</gene>
<dbReference type="AlphaFoldDB" id="A0A9P5BSM4"/>
<sequence length="104" mass="11776">MFGRPAKGQLAAQAGSETRLAAGHPQGFILLVNTKTITKHTLRIMAVMDEVERWYDETKRRESTRFPNNTPLAVTFLKNRDRRCVRDSGRTCTKNPISSSLNSR</sequence>
<protein>
    <submittedName>
        <fullName evidence="1">Uncharacterized protein</fullName>
    </submittedName>
</protein>
<name>A0A9P5BSM4_COLSI</name>
<dbReference type="Proteomes" id="UP000711996">
    <property type="component" value="Unassembled WGS sequence"/>
</dbReference>
<dbReference type="EMBL" id="QPMT01000043">
    <property type="protein sequence ID" value="KAF4851376.1"/>
    <property type="molecule type" value="Genomic_DNA"/>
</dbReference>
<keyword evidence="2" id="KW-1185">Reference proteome</keyword>
<organism evidence="1 2">
    <name type="scientific">Colletotrichum siamense</name>
    <name type="common">Anthracnose fungus</name>
    <dbReference type="NCBI Taxonomy" id="690259"/>
    <lineage>
        <taxon>Eukaryota</taxon>
        <taxon>Fungi</taxon>
        <taxon>Dikarya</taxon>
        <taxon>Ascomycota</taxon>
        <taxon>Pezizomycotina</taxon>
        <taxon>Sordariomycetes</taxon>
        <taxon>Hypocreomycetidae</taxon>
        <taxon>Glomerellales</taxon>
        <taxon>Glomerellaceae</taxon>
        <taxon>Colletotrichum</taxon>
        <taxon>Colletotrichum gloeosporioides species complex</taxon>
    </lineage>
</organism>